<dbReference type="EMBL" id="JARQZJ010000122">
    <property type="protein sequence ID" value="KAK9889308.1"/>
    <property type="molecule type" value="Genomic_DNA"/>
</dbReference>
<organism evidence="4 5">
    <name type="scientific">Henosepilachna vigintioctopunctata</name>
    <dbReference type="NCBI Taxonomy" id="420089"/>
    <lineage>
        <taxon>Eukaryota</taxon>
        <taxon>Metazoa</taxon>
        <taxon>Ecdysozoa</taxon>
        <taxon>Arthropoda</taxon>
        <taxon>Hexapoda</taxon>
        <taxon>Insecta</taxon>
        <taxon>Pterygota</taxon>
        <taxon>Neoptera</taxon>
        <taxon>Endopterygota</taxon>
        <taxon>Coleoptera</taxon>
        <taxon>Polyphaga</taxon>
        <taxon>Cucujiformia</taxon>
        <taxon>Coccinelloidea</taxon>
        <taxon>Coccinellidae</taxon>
        <taxon>Epilachninae</taxon>
        <taxon>Epilachnini</taxon>
        <taxon>Henosepilachna</taxon>
    </lineage>
</organism>
<evidence type="ECO:0000256" key="1">
    <source>
        <dbReference type="ARBA" id="ARBA00005085"/>
    </source>
</evidence>
<sequence>MALVKSVILKFTPTVFVRISCKNYSSESNIKKSVFISQSKDIYTNLALQEWIYKNFNLAQHHILMLWQNDPCVVIGRDHNPWLEANVEDLSKITQSGVKLARQTTDGHTIYNDSGNLNMTFFTPRDNFYEKYNMEVISRALFRKYLLKTDITENNLWMRGNYKISESTKKLGSTNAFHHCSLMVNINKVDYTYSLMQRESGILQKETKRSVKSKIMNIHDENPEVAVRELLKVIGWEYMRTSALAVKDGGIHLANQQKGFQLINPSESWFPGISKIRHSLTNWQWLYGNTPDFKVARTIRIPDNFSHQLDEAYGFLPIEFSVTGGIIKNITLSVPSNLSNSTFNREMNVLTSTLIGRKFSTNLVSNLEDSIRKLADYKDKKYVSHSLGKVMTCF</sequence>
<comment type="pathway">
    <text evidence="1">Protein modification; protein lipoylation via exogenous pathway; protein N(6)-(lipoyl)lysine from lipoate: step 2/2.</text>
</comment>
<name>A0AAW1VAG7_9CUCU</name>
<comment type="similarity">
    <text evidence="2">Belongs to the LplA family.</text>
</comment>
<proteinExistence type="inferred from homology"/>
<feature type="domain" description="BPL/LPL catalytic" evidence="3">
    <location>
        <begin position="58"/>
        <end position="246"/>
    </location>
</feature>
<evidence type="ECO:0000313" key="4">
    <source>
        <dbReference type="EMBL" id="KAK9889308.1"/>
    </source>
</evidence>
<dbReference type="Proteomes" id="UP001431783">
    <property type="component" value="Unassembled WGS sequence"/>
</dbReference>
<dbReference type="InterPro" id="IPR004562">
    <property type="entry name" value="LipoylTrfase_LipoateP_Ligase"/>
</dbReference>
<dbReference type="Gene3D" id="3.30.930.10">
    <property type="entry name" value="Bira Bifunctional Protein, Domain 2"/>
    <property type="match status" value="1"/>
</dbReference>
<comment type="caution">
    <text evidence="4">The sequence shown here is derived from an EMBL/GenBank/DDBJ whole genome shotgun (WGS) entry which is preliminary data.</text>
</comment>
<protein>
    <recommendedName>
        <fullName evidence="3">BPL/LPL catalytic domain-containing protein</fullName>
    </recommendedName>
</protein>
<evidence type="ECO:0000313" key="5">
    <source>
        <dbReference type="Proteomes" id="UP001431783"/>
    </source>
</evidence>
<dbReference type="AlphaFoldDB" id="A0AAW1VAG7"/>
<evidence type="ECO:0000256" key="2">
    <source>
        <dbReference type="ARBA" id="ARBA00008242"/>
    </source>
</evidence>
<dbReference type="GO" id="GO:0009249">
    <property type="term" value="P:protein lipoylation"/>
    <property type="evidence" value="ECO:0007669"/>
    <property type="project" value="InterPro"/>
</dbReference>
<keyword evidence="5" id="KW-1185">Reference proteome</keyword>
<reference evidence="4 5" key="1">
    <citation type="submission" date="2023-03" db="EMBL/GenBank/DDBJ databases">
        <title>Genome insight into feeding habits of ladybird beetles.</title>
        <authorList>
            <person name="Li H.-S."/>
            <person name="Huang Y.-H."/>
            <person name="Pang H."/>
        </authorList>
    </citation>
    <scope>NUCLEOTIDE SEQUENCE [LARGE SCALE GENOMIC DNA]</scope>
    <source>
        <strain evidence="4">SYSU_2023b</strain>
        <tissue evidence="4">Whole body</tissue>
    </source>
</reference>
<dbReference type="PANTHER" id="PTHR12561">
    <property type="entry name" value="LIPOATE-PROTEIN LIGASE"/>
    <property type="match status" value="1"/>
</dbReference>
<dbReference type="PANTHER" id="PTHR12561:SF3">
    <property type="entry name" value="LIPOYLTRANSFERASE 1, MITOCHONDRIAL"/>
    <property type="match status" value="1"/>
</dbReference>
<accession>A0AAW1VAG7</accession>
<evidence type="ECO:0000259" key="3">
    <source>
        <dbReference type="PROSITE" id="PS51733"/>
    </source>
</evidence>
<dbReference type="SUPFAM" id="SSF55681">
    <property type="entry name" value="Class II aaRS and biotin synthetases"/>
    <property type="match status" value="1"/>
</dbReference>
<dbReference type="PROSITE" id="PS51733">
    <property type="entry name" value="BPL_LPL_CATALYTIC"/>
    <property type="match status" value="1"/>
</dbReference>
<dbReference type="GO" id="GO:0017118">
    <property type="term" value="F:lipoyltransferase activity"/>
    <property type="evidence" value="ECO:0007669"/>
    <property type="project" value="TreeGrafter"/>
</dbReference>
<dbReference type="GO" id="GO:0005739">
    <property type="term" value="C:mitochondrion"/>
    <property type="evidence" value="ECO:0007669"/>
    <property type="project" value="TreeGrafter"/>
</dbReference>
<dbReference type="Pfam" id="PF21948">
    <property type="entry name" value="LplA-B_cat"/>
    <property type="match status" value="1"/>
</dbReference>
<gene>
    <name evidence="4" type="ORF">WA026_004589</name>
</gene>
<dbReference type="Gene3D" id="3.30.390.50">
    <property type="entry name" value="CO dehydrogenase flavoprotein, C-terminal domain"/>
    <property type="match status" value="1"/>
</dbReference>
<dbReference type="InterPro" id="IPR045864">
    <property type="entry name" value="aa-tRNA-synth_II/BPL/LPL"/>
</dbReference>
<dbReference type="InterPro" id="IPR004143">
    <property type="entry name" value="BPL_LPL_catalytic"/>
</dbReference>